<dbReference type="InterPro" id="IPR036388">
    <property type="entry name" value="WH-like_DNA-bd_sf"/>
</dbReference>
<dbReference type="GO" id="GO:0003700">
    <property type="term" value="F:DNA-binding transcription factor activity"/>
    <property type="evidence" value="ECO:0007669"/>
    <property type="project" value="TreeGrafter"/>
</dbReference>
<dbReference type="Gene3D" id="1.10.10.10">
    <property type="entry name" value="Winged helix-like DNA-binding domain superfamily/Winged helix DNA-binding domain"/>
    <property type="match status" value="1"/>
</dbReference>
<proteinExistence type="predicted"/>
<organism evidence="1 2">
    <name type="scientific">Weissella soli</name>
    <dbReference type="NCBI Taxonomy" id="155866"/>
    <lineage>
        <taxon>Bacteria</taxon>
        <taxon>Bacillati</taxon>
        <taxon>Bacillota</taxon>
        <taxon>Bacilli</taxon>
        <taxon>Lactobacillales</taxon>
        <taxon>Lactobacillaceae</taxon>
        <taxon>Weissella</taxon>
    </lineage>
</organism>
<sequence length="136" mass="14714">MRYSTKLSDATHILLFIHVFADGDLSSNAIAASVQTNPVVIRSLMSDLANANLIQTNRGKAAPTLTRALADISLLDVYQAVEKTSLLHVDEKTNLGCPVGKNIQGALTNAYLKVQRAAENEMAQISLADILADFRF</sequence>
<dbReference type="PROSITE" id="PS51197">
    <property type="entry name" value="HTH_RRF2_2"/>
    <property type="match status" value="1"/>
</dbReference>
<reference evidence="1 2" key="1">
    <citation type="submission" date="2018-07" db="EMBL/GenBank/DDBJ databases">
        <title>Genomic Encyclopedia of Type Strains, Phase III (KMG-III): the genomes of soil and plant-associated and newly described type strains.</title>
        <authorList>
            <person name="Whitman W."/>
        </authorList>
    </citation>
    <scope>NUCLEOTIDE SEQUENCE [LARGE SCALE GENOMIC DNA]</scope>
    <source>
        <strain evidence="1 2">CECT 7031</strain>
    </source>
</reference>
<dbReference type="InterPro" id="IPR036390">
    <property type="entry name" value="WH_DNA-bd_sf"/>
</dbReference>
<dbReference type="PANTHER" id="PTHR33221">
    <property type="entry name" value="WINGED HELIX-TURN-HELIX TRANSCRIPTIONAL REGULATOR, RRF2 FAMILY"/>
    <property type="match status" value="1"/>
</dbReference>
<protein>
    <submittedName>
        <fullName evidence="1">BadM/Rrf2 family transcriptional regulator</fullName>
    </submittedName>
</protein>
<evidence type="ECO:0000313" key="2">
    <source>
        <dbReference type="Proteomes" id="UP000254912"/>
    </source>
</evidence>
<name>A0A288Q7K8_9LACO</name>
<gene>
    <name evidence="1" type="ORF">DFP99_1191</name>
</gene>
<dbReference type="KEGG" id="wso:WSWS_01417"/>
<dbReference type="GO" id="GO:0005829">
    <property type="term" value="C:cytosol"/>
    <property type="evidence" value="ECO:0007669"/>
    <property type="project" value="TreeGrafter"/>
</dbReference>
<dbReference type="EMBL" id="QRAS01000003">
    <property type="protein sequence ID" value="RDL05243.1"/>
    <property type="molecule type" value="Genomic_DNA"/>
</dbReference>
<dbReference type="AlphaFoldDB" id="A0A288Q7K8"/>
<dbReference type="GeneID" id="94546602"/>
<dbReference type="SUPFAM" id="SSF46785">
    <property type="entry name" value="Winged helix' DNA-binding domain"/>
    <property type="match status" value="1"/>
</dbReference>
<dbReference type="Proteomes" id="UP000254912">
    <property type="component" value="Unassembled WGS sequence"/>
</dbReference>
<evidence type="ECO:0000313" key="1">
    <source>
        <dbReference type="EMBL" id="RDL05243.1"/>
    </source>
</evidence>
<accession>A0A288Q7K8</accession>
<dbReference type="Pfam" id="PF02082">
    <property type="entry name" value="Rrf2"/>
    <property type="match status" value="1"/>
</dbReference>
<dbReference type="InterPro" id="IPR000944">
    <property type="entry name" value="Tscrpt_reg_Rrf2"/>
</dbReference>
<comment type="caution">
    <text evidence="1">The sequence shown here is derived from an EMBL/GenBank/DDBJ whole genome shotgun (WGS) entry which is preliminary data.</text>
</comment>
<keyword evidence="2" id="KW-1185">Reference proteome</keyword>
<dbReference type="OrthoDB" id="213028at2"/>
<dbReference type="RefSeq" id="WP_070230597.1">
    <property type="nucleotide sequence ID" value="NZ_BJYO01000005.1"/>
</dbReference>
<dbReference type="PANTHER" id="PTHR33221:SF15">
    <property type="entry name" value="HTH-TYPE TRANSCRIPTIONAL REGULATOR YWGB-RELATED"/>
    <property type="match status" value="1"/>
</dbReference>